<evidence type="ECO:0000313" key="3">
    <source>
        <dbReference type="EMBL" id="MFC4109595.1"/>
    </source>
</evidence>
<feature type="compositionally biased region" description="Basic and acidic residues" evidence="1">
    <location>
        <begin position="362"/>
        <end position="382"/>
    </location>
</feature>
<feature type="compositionally biased region" description="Low complexity" evidence="1">
    <location>
        <begin position="639"/>
        <end position="661"/>
    </location>
</feature>
<keyword evidence="2" id="KW-0472">Membrane</keyword>
<keyword evidence="2" id="KW-0812">Transmembrane</keyword>
<evidence type="ECO:0000256" key="2">
    <source>
        <dbReference type="SAM" id="Phobius"/>
    </source>
</evidence>
<feature type="compositionally biased region" description="Low complexity" evidence="1">
    <location>
        <begin position="230"/>
        <end position="242"/>
    </location>
</feature>
<accession>A0ABV8KUQ1</accession>
<feature type="compositionally biased region" description="Polar residues" evidence="1">
    <location>
        <begin position="775"/>
        <end position="785"/>
    </location>
</feature>
<feature type="compositionally biased region" description="Low complexity" evidence="1">
    <location>
        <begin position="517"/>
        <end position="543"/>
    </location>
</feature>
<feature type="transmembrane region" description="Helical" evidence="2">
    <location>
        <begin position="808"/>
        <end position="830"/>
    </location>
</feature>
<organism evidence="3 4">
    <name type="scientific">Micromonospora zhanjiangensis</name>
    <dbReference type="NCBI Taxonomy" id="1522057"/>
    <lineage>
        <taxon>Bacteria</taxon>
        <taxon>Bacillati</taxon>
        <taxon>Actinomycetota</taxon>
        <taxon>Actinomycetes</taxon>
        <taxon>Micromonosporales</taxon>
        <taxon>Micromonosporaceae</taxon>
        <taxon>Micromonospora</taxon>
    </lineage>
</organism>
<feature type="compositionally biased region" description="Pro residues" evidence="1">
    <location>
        <begin position="325"/>
        <end position="345"/>
    </location>
</feature>
<sequence length="906" mass="89789">MTSEGRQHNVEAPDEAAPGAAGSAPDGSHRDDPDERPDRRPEPGGWAPTTTGPPAPAWGSPGPTPPSAAPAWGTPDPAGASATPEAPTHWAPSTAGQSSAPMSWAPADNGPSSGPPQSSGMPDDQRAADPADAWAPRGAPPVTPGWNPDNAWTQQPAAPAEQPSSGAPWSPQTAPPASRPAADAPWQSTAAPAWPSGSPSEPGAAGQQPDEARGWPGGNAFAPPSADPVAAGRAAAAAAAAAEPWSPEDAWGAARTDDPAGQPNDPSDPVGPGSDSLSQRQRGRLSDEHQPSDGAESTAFPQRSHDSGGFPTAGPDRDLSEPGPAYQPAPAPGIVPAPAAVPLPPQQTRVPGASLATAPPPDFDHLPAADHVPGDAPDRREPTGGGEASRGWDRESFQPTGYEAAPPTGSPMVPRQRTGGFDPAAQDPAAGSDPAGAATAAVSASASVPLSSRVMPPTDQGLRPGSAPPQSRVYGRPAAERSEENVGGPEPDDASGSGSGPVDHDQPAQYGGYGQDGPAPAGTYGAPPRAGAPAAGTYGTPSTPDGPPPGVYGQPPSQDGPPPGVHGQPATGPDVPRAGGTYGQPAGPESRPAGVYGQPPNQDAPPPGPYGRPGGDQDGPAGYGGPAAFSDLTGRPVSGGAQAGPAQPGAPAPYQAPDAFPGTGGGPFGDQGEQFRNGPGGQPFGPRPTGPAGFGPPDGPPGFGPPNGPPGFGPPNGPPGFGPPNGPPGFGPPDGPPGFGPSDRPSSGPPMDRTALAPAVPASGPPGAWTPPSDAAQNRFDSFSPQAEPAPAEESGEQPVPQVRNVRVLITVLTAAVLLLVVAFGLVWLFSGSDDKAAFNPDVGSCVKQSGEQPAPANCGDAGAFKVLSKVPTKDKCPDQAQPHIVLKATDKQPEQVLCLQPATAG</sequence>
<protein>
    <submittedName>
        <fullName evidence="3">Uncharacterized protein</fullName>
    </submittedName>
</protein>
<comment type="caution">
    <text evidence="3">The sequence shown here is derived from an EMBL/GenBank/DDBJ whole genome shotgun (WGS) entry which is preliminary data.</text>
</comment>
<evidence type="ECO:0000256" key="1">
    <source>
        <dbReference type="SAM" id="MobiDB-lite"/>
    </source>
</evidence>
<feature type="compositionally biased region" description="Low complexity" evidence="1">
    <location>
        <begin position="740"/>
        <end position="767"/>
    </location>
</feature>
<feature type="compositionally biased region" description="Low complexity" evidence="1">
    <location>
        <begin position="15"/>
        <end position="26"/>
    </location>
</feature>
<proteinExistence type="predicted"/>
<evidence type="ECO:0000313" key="4">
    <source>
        <dbReference type="Proteomes" id="UP001595868"/>
    </source>
</evidence>
<feature type="compositionally biased region" description="Basic and acidic residues" evidence="1">
    <location>
        <begin position="27"/>
        <end position="42"/>
    </location>
</feature>
<gene>
    <name evidence="3" type="ORF">ACFOX0_27140</name>
</gene>
<keyword evidence="4" id="KW-1185">Reference proteome</keyword>
<feature type="compositionally biased region" description="Polar residues" evidence="1">
    <location>
        <begin position="150"/>
        <end position="172"/>
    </location>
</feature>
<reference evidence="4" key="1">
    <citation type="journal article" date="2019" name="Int. J. Syst. Evol. Microbiol.">
        <title>The Global Catalogue of Microorganisms (GCM) 10K type strain sequencing project: providing services to taxonomists for standard genome sequencing and annotation.</title>
        <authorList>
            <consortium name="The Broad Institute Genomics Platform"/>
            <consortium name="The Broad Institute Genome Sequencing Center for Infectious Disease"/>
            <person name="Wu L."/>
            <person name="Ma J."/>
        </authorList>
    </citation>
    <scope>NUCLEOTIDE SEQUENCE [LARGE SCALE GENOMIC DNA]</scope>
    <source>
        <strain evidence="4">2902at01</strain>
    </source>
</reference>
<dbReference type="Proteomes" id="UP001595868">
    <property type="component" value="Unassembled WGS sequence"/>
</dbReference>
<keyword evidence="2" id="KW-1133">Transmembrane helix</keyword>
<feature type="compositionally biased region" description="Gly residues" evidence="1">
    <location>
        <begin position="611"/>
        <end position="625"/>
    </location>
</feature>
<feature type="compositionally biased region" description="Pro residues" evidence="1">
    <location>
        <begin position="697"/>
        <end position="739"/>
    </location>
</feature>
<feature type="compositionally biased region" description="Low complexity" evidence="1">
    <location>
        <begin position="110"/>
        <end position="122"/>
    </location>
</feature>
<feature type="region of interest" description="Disordered" evidence="1">
    <location>
        <begin position="1"/>
        <end position="799"/>
    </location>
</feature>
<feature type="compositionally biased region" description="Low complexity" evidence="1">
    <location>
        <begin position="423"/>
        <end position="452"/>
    </location>
</feature>
<feature type="compositionally biased region" description="Basic and acidic residues" evidence="1">
    <location>
        <begin position="1"/>
        <end position="11"/>
    </location>
</feature>
<dbReference type="RefSeq" id="WP_377551148.1">
    <property type="nucleotide sequence ID" value="NZ_JBHSBN010000026.1"/>
</dbReference>
<feature type="compositionally biased region" description="Pro residues" evidence="1">
    <location>
        <begin position="51"/>
        <end position="68"/>
    </location>
</feature>
<dbReference type="EMBL" id="JBHSBN010000026">
    <property type="protein sequence ID" value="MFC4109595.1"/>
    <property type="molecule type" value="Genomic_DNA"/>
</dbReference>
<name>A0ABV8KUQ1_9ACTN</name>